<organism evidence="1 2">
    <name type="scientific">Elysia marginata</name>
    <dbReference type="NCBI Taxonomy" id="1093978"/>
    <lineage>
        <taxon>Eukaryota</taxon>
        <taxon>Metazoa</taxon>
        <taxon>Spiralia</taxon>
        <taxon>Lophotrochozoa</taxon>
        <taxon>Mollusca</taxon>
        <taxon>Gastropoda</taxon>
        <taxon>Heterobranchia</taxon>
        <taxon>Euthyneura</taxon>
        <taxon>Panpulmonata</taxon>
        <taxon>Sacoglossa</taxon>
        <taxon>Placobranchoidea</taxon>
        <taxon>Plakobranchidae</taxon>
        <taxon>Elysia</taxon>
    </lineage>
</organism>
<comment type="caution">
    <text evidence="1">The sequence shown here is derived from an EMBL/GenBank/DDBJ whole genome shotgun (WGS) entry which is preliminary data.</text>
</comment>
<dbReference type="Proteomes" id="UP000762676">
    <property type="component" value="Unassembled WGS sequence"/>
</dbReference>
<evidence type="ECO:0000313" key="1">
    <source>
        <dbReference type="EMBL" id="GFR61596.1"/>
    </source>
</evidence>
<gene>
    <name evidence="1" type="ORF">ElyMa_003560900</name>
</gene>
<accession>A0AAV4EMX5</accession>
<dbReference type="EMBL" id="BMAT01007294">
    <property type="protein sequence ID" value="GFR61596.1"/>
    <property type="molecule type" value="Genomic_DNA"/>
</dbReference>
<reference evidence="1 2" key="1">
    <citation type="journal article" date="2021" name="Elife">
        <title>Chloroplast acquisition without the gene transfer in kleptoplastic sea slugs, Plakobranchus ocellatus.</title>
        <authorList>
            <person name="Maeda T."/>
            <person name="Takahashi S."/>
            <person name="Yoshida T."/>
            <person name="Shimamura S."/>
            <person name="Takaki Y."/>
            <person name="Nagai Y."/>
            <person name="Toyoda A."/>
            <person name="Suzuki Y."/>
            <person name="Arimoto A."/>
            <person name="Ishii H."/>
            <person name="Satoh N."/>
            <person name="Nishiyama T."/>
            <person name="Hasebe M."/>
            <person name="Maruyama T."/>
            <person name="Minagawa J."/>
            <person name="Obokata J."/>
            <person name="Shigenobu S."/>
        </authorList>
    </citation>
    <scope>NUCLEOTIDE SEQUENCE [LARGE SCALE GENOMIC DNA]</scope>
</reference>
<dbReference type="AlphaFoldDB" id="A0AAV4EMX5"/>
<name>A0AAV4EMX5_9GAST</name>
<keyword evidence="2" id="KW-1185">Reference proteome</keyword>
<evidence type="ECO:0000313" key="2">
    <source>
        <dbReference type="Proteomes" id="UP000762676"/>
    </source>
</evidence>
<proteinExistence type="predicted"/>
<protein>
    <submittedName>
        <fullName evidence="1">Uncharacterized protein</fullName>
    </submittedName>
</protein>
<sequence length="98" mass="10954">MNPLRCYRPTPSMAAKVGHQFHPPEGGGAIHRVQSTSALRIPRSKKTFWQRAVITMICTRQTSVGTLSPQGGGNVTVEKERKFDIFSYDIKGSRPHLF</sequence>